<dbReference type="VEuPathDB" id="FungiDB:B1J91_E05984g"/>
<protein>
    <submittedName>
        <fullName evidence="2">Uncharacterized protein</fullName>
    </submittedName>
</protein>
<feature type="compositionally biased region" description="Polar residues" evidence="1">
    <location>
        <begin position="42"/>
        <end position="57"/>
    </location>
</feature>
<comment type="caution">
    <text evidence="2">The sequence shown here is derived from an EMBL/GenBank/DDBJ whole genome shotgun (WGS) entry which is preliminary data.</text>
</comment>
<dbReference type="Proteomes" id="UP000054886">
    <property type="component" value="Unassembled WGS sequence"/>
</dbReference>
<feature type="compositionally biased region" description="Acidic residues" evidence="1">
    <location>
        <begin position="103"/>
        <end position="115"/>
    </location>
</feature>
<dbReference type="VEuPathDB" id="FungiDB:GVI51_E05687"/>
<dbReference type="AlphaFoldDB" id="A0A0W0DUI2"/>
<accession>A0A0W0DUI2</accession>
<sequence>MSNLLNKISDKLHGNDDKEESNSSMSYNTSSNKNLDRDDYESGQSYGFNDSNNYDTNARSHEGYGQGGSNTMPSKHGDTYYNPNERTNDFSETRGMSGTTNLDTDDWGEDVEADVIDSKRYNKGSGAFPSYNSGNMNQNDEY</sequence>
<organism evidence="2 3">
    <name type="scientific">Candida glabrata</name>
    <name type="common">Yeast</name>
    <name type="synonym">Torulopsis glabrata</name>
    <dbReference type="NCBI Taxonomy" id="5478"/>
    <lineage>
        <taxon>Eukaryota</taxon>
        <taxon>Fungi</taxon>
        <taxon>Dikarya</taxon>
        <taxon>Ascomycota</taxon>
        <taxon>Saccharomycotina</taxon>
        <taxon>Saccharomycetes</taxon>
        <taxon>Saccharomycetales</taxon>
        <taxon>Saccharomycetaceae</taxon>
        <taxon>Nakaseomyces</taxon>
    </lineage>
</organism>
<feature type="compositionally biased region" description="Low complexity" evidence="1">
    <location>
        <begin position="22"/>
        <end position="33"/>
    </location>
</feature>
<reference evidence="2 3" key="1">
    <citation type="submission" date="2015-10" db="EMBL/GenBank/DDBJ databases">
        <title>Draft genomes sequences of Candida glabrata isolates 1A, 1B, 2A, 2B, 3A and 3B.</title>
        <authorList>
            <person name="Haavelsrud O.E."/>
            <person name="Gaustad P."/>
        </authorList>
    </citation>
    <scope>NUCLEOTIDE SEQUENCE [LARGE SCALE GENOMIC DNA]</scope>
    <source>
        <strain evidence="2">910700640</strain>
    </source>
</reference>
<evidence type="ECO:0000256" key="1">
    <source>
        <dbReference type="SAM" id="MobiDB-lite"/>
    </source>
</evidence>
<dbReference type="VEuPathDB" id="FungiDB:GWK60_E05621"/>
<feature type="compositionally biased region" description="Polar residues" evidence="1">
    <location>
        <begin position="130"/>
        <end position="142"/>
    </location>
</feature>
<proteinExistence type="predicted"/>
<dbReference type="VEuPathDB" id="FungiDB:CAGL0E05984g"/>
<gene>
    <name evidence="2" type="ORF">AO440_001081</name>
</gene>
<evidence type="ECO:0000313" key="2">
    <source>
        <dbReference type="EMBL" id="KTA99607.1"/>
    </source>
</evidence>
<feature type="region of interest" description="Disordered" evidence="1">
    <location>
        <begin position="1"/>
        <end position="142"/>
    </location>
</feature>
<dbReference type="VEuPathDB" id="FungiDB:GW608_E05665"/>
<dbReference type="EMBL" id="LLZZ01000143">
    <property type="protein sequence ID" value="KTA99607.1"/>
    <property type="molecule type" value="Genomic_DNA"/>
</dbReference>
<name>A0A0W0DUI2_CANGB</name>
<evidence type="ECO:0000313" key="3">
    <source>
        <dbReference type="Proteomes" id="UP000054886"/>
    </source>
</evidence>